<keyword evidence="10 13" id="KW-0808">Transferase</keyword>
<comment type="function">
    <text evidence="2">Catalyzes a salvage reaction resulting in the formation of AMP, that is energically less costly than de novo synthesis.</text>
</comment>
<dbReference type="AlphaFoldDB" id="A0A1V9ZLC7"/>
<dbReference type="NCBIfam" id="NF002636">
    <property type="entry name" value="PRK02304.1-5"/>
    <property type="match status" value="1"/>
</dbReference>
<protein>
    <recommendedName>
        <fullName evidence="7">adenine phosphoribosyltransferase</fullName>
        <ecNumber evidence="7">2.4.2.7</ecNumber>
    </recommendedName>
</protein>
<comment type="subcellular location">
    <subcellularLocation>
        <location evidence="3">Cytoplasm</location>
    </subcellularLocation>
</comment>
<evidence type="ECO:0000256" key="1">
    <source>
        <dbReference type="ARBA" id="ARBA00000868"/>
    </source>
</evidence>
<reference evidence="13 14" key="1">
    <citation type="journal article" date="2014" name="Genome Biol. Evol.">
        <title>The secreted proteins of Achlya hypogyna and Thraustotheca clavata identify the ancestral oomycete secretome and reveal gene acquisitions by horizontal gene transfer.</title>
        <authorList>
            <person name="Misner I."/>
            <person name="Blouin N."/>
            <person name="Leonard G."/>
            <person name="Richards T.A."/>
            <person name="Lane C.E."/>
        </authorList>
    </citation>
    <scope>NUCLEOTIDE SEQUENCE [LARGE SCALE GENOMIC DNA]</scope>
    <source>
        <strain evidence="13 14">ATCC 48635</strain>
    </source>
</reference>
<dbReference type="GO" id="GO:0006166">
    <property type="term" value="P:purine ribonucleoside salvage"/>
    <property type="evidence" value="ECO:0007669"/>
    <property type="project" value="UniProtKB-KW"/>
</dbReference>
<keyword evidence="8" id="KW-0963">Cytoplasm</keyword>
<dbReference type="EC" id="2.4.2.7" evidence="7"/>
<dbReference type="GO" id="GO:0003999">
    <property type="term" value="F:adenine phosphoribosyltransferase activity"/>
    <property type="evidence" value="ECO:0007669"/>
    <property type="project" value="UniProtKB-EC"/>
</dbReference>
<evidence type="ECO:0000256" key="10">
    <source>
        <dbReference type="ARBA" id="ARBA00022679"/>
    </source>
</evidence>
<feature type="domain" description="Phosphoribosyltransferase" evidence="12">
    <location>
        <begin position="67"/>
        <end position="163"/>
    </location>
</feature>
<evidence type="ECO:0000256" key="9">
    <source>
        <dbReference type="ARBA" id="ARBA00022676"/>
    </source>
</evidence>
<dbReference type="EMBL" id="JNBR01000079">
    <property type="protein sequence ID" value="OQR98798.1"/>
    <property type="molecule type" value="Genomic_DNA"/>
</dbReference>
<comment type="caution">
    <text evidence="13">The sequence shown here is derived from an EMBL/GenBank/DDBJ whole genome shotgun (WGS) entry which is preliminary data.</text>
</comment>
<accession>A0A1V9ZLC7</accession>
<dbReference type="PANTHER" id="PTHR11776:SF7">
    <property type="entry name" value="PHOSPHORIBOSYLTRANSFERASE DOMAIN-CONTAINING PROTEIN"/>
    <property type="match status" value="1"/>
</dbReference>
<gene>
    <name evidence="13" type="ORF">ACHHYP_07890</name>
</gene>
<dbReference type="InterPro" id="IPR050120">
    <property type="entry name" value="Adenine_PRTase"/>
</dbReference>
<evidence type="ECO:0000256" key="5">
    <source>
        <dbReference type="ARBA" id="ARBA00008391"/>
    </source>
</evidence>
<name>A0A1V9ZLC7_ACHHY</name>
<keyword evidence="14" id="KW-1185">Reference proteome</keyword>
<dbReference type="SUPFAM" id="SSF53271">
    <property type="entry name" value="PRTase-like"/>
    <property type="match status" value="1"/>
</dbReference>
<comment type="pathway">
    <text evidence="4">Purine metabolism; AMP biosynthesis via salvage pathway; AMP from adenine: step 1/1.</text>
</comment>
<organism evidence="13 14">
    <name type="scientific">Achlya hypogyna</name>
    <name type="common">Oomycete</name>
    <name type="synonym">Protoachlya hypogyna</name>
    <dbReference type="NCBI Taxonomy" id="1202772"/>
    <lineage>
        <taxon>Eukaryota</taxon>
        <taxon>Sar</taxon>
        <taxon>Stramenopiles</taxon>
        <taxon>Oomycota</taxon>
        <taxon>Saprolegniomycetes</taxon>
        <taxon>Saprolegniales</taxon>
        <taxon>Achlyaceae</taxon>
        <taxon>Achlya</taxon>
    </lineage>
</organism>
<evidence type="ECO:0000313" key="13">
    <source>
        <dbReference type="EMBL" id="OQR98798.1"/>
    </source>
</evidence>
<evidence type="ECO:0000256" key="11">
    <source>
        <dbReference type="ARBA" id="ARBA00022726"/>
    </source>
</evidence>
<dbReference type="FunFam" id="3.40.50.2020:FF:000004">
    <property type="entry name" value="Adenine phosphoribosyltransferase"/>
    <property type="match status" value="1"/>
</dbReference>
<evidence type="ECO:0000256" key="7">
    <source>
        <dbReference type="ARBA" id="ARBA00011893"/>
    </source>
</evidence>
<dbReference type="OrthoDB" id="363185at2759"/>
<keyword evidence="11" id="KW-0660">Purine salvage</keyword>
<dbReference type="InterPro" id="IPR029057">
    <property type="entry name" value="PRTase-like"/>
</dbReference>
<sequence length="244" mass="26805">MRSKGCTVSNSTGIKNLSKAMAAANALLEDPEALSNYLKTKIRTIPDFPKPGSDFWDVTTLVLDPEAFQITIDAFVRRYKDKGITHIVSCESRGFIFGAPLALALKCAFVPVRRARKLPGHVIGIDYTSGFYHGRFEVHDESIPHGSRVVLIDDLVATVRTLIMSRVTYFEPCFQGNTLLVTCQLMQQLGAEVVECGCVVSSSKVHKQEAGHVNAIVLHQPEHKINATGPTVFSLTSYTVDDHS</sequence>
<evidence type="ECO:0000256" key="8">
    <source>
        <dbReference type="ARBA" id="ARBA00022490"/>
    </source>
</evidence>
<dbReference type="Gene3D" id="3.40.50.2020">
    <property type="match status" value="1"/>
</dbReference>
<evidence type="ECO:0000256" key="3">
    <source>
        <dbReference type="ARBA" id="ARBA00004496"/>
    </source>
</evidence>
<evidence type="ECO:0000259" key="12">
    <source>
        <dbReference type="Pfam" id="PF00156"/>
    </source>
</evidence>
<keyword evidence="9 13" id="KW-0328">Glycosyltransferase</keyword>
<proteinExistence type="inferred from homology"/>
<evidence type="ECO:0000313" key="14">
    <source>
        <dbReference type="Proteomes" id="UP000243579"/>
    </source>
</evidence>
<dbReference type="Proteomes" id="UP000243579">
    <property type="component" value="Unassembled WGS sequence"/>
</dbReference>
<dbReference type="STRING" id="1202772.A0A1V9ZLC7"/>
<dbReference type="InterPro" id="IPR000836">
    <property type="entry name" value="PRTase_dom"/>
</dbReference>
<evidence type="ECO:0000256" key="2">
    <source>
        <dbReference type="ARBA" id="ARBA00003968"/>
    </source>
</evidence>
<comment type="catalytic activity">
    <reaction evidence="1">
        <text>AMP + diphosphate = 5-phospho-alpha-D-ribose 1-diphosphate + adenine</text>
        <dbReference type="Rhea" id="RHEA:16609"/>
        <dbReference type="ChEBI" id="CHEBI:16708"/>
        <dbReference type="ChEBI" id="CHEBI:33019"/>
        <dbReference type="ChEBI" id="CHEBI:58017"/>
        <dbReference type="ChEBI" id="CHEBI:456215"/>
        <dbReference type="EC" id="2.4.2.7"/>
    </reaction>
</comment>
<evidence type="ECO:0000256" key="4">
    <source>
        <dbReference type="ARBA" id="ARBA00004659"/>
    </source>
</evidence>
<dbReference type="Pfam" id="PF00156">
    <property type="entry name" value="Pribosyltran"/>
    <property type="match status" value="1"/>
</dbReference>
<dbReference type="CDD" id="cd06223">
    <property type="entry name" value="PRTases_typeI"/>
    <property type="match status" value="1"/>
</dbReference>
<dbReference type="GO" id="GO:0005737">
    <property type="term" value="C:cytoplasm"/>
    <property type="evidence" value="ECO:0007669"/>
    <property type="project" value="UniProtKB-SubCell"/>
</dbReference>
<dbReference type="PANTHER" id="PTHR11776">
    <property type="entry name" value="ADENINE PHOSPHORIBOSYLTRANSFERASE"/>
    <property type="match status" value="1"/>
</dbReference>
<comment type="similarity">
    <text evidence="5">Belongs to the purine/pyrimidine phosphoribosyltransferase family.</text>
</comment>
<comment type="subunit">
    <text evidence="6">Homodimer.</text>
</comment>
<evidence type="ECO:0000256" key="6">
    <source>
        <dbReference type="ARBA" id="ARBA00011738"/>
    </source>
</evidence>